<dbReference type="Proteomes" id="UP001064489">
    <property type="component" value="Chromosome 1"/>
</dbReference>
<comment type="caution">
    <text evidence="2">The sequence shown here is derived from an EMBL/GenBank/DDBJ whole genome shotgun (WGS) entry which is preliminary data.</text>
</comment>
<feature type="region of interest" description="Disordered" evidence="1">
    <location>
        <begin position="145"/>
        <end position="172"/>
    </location>
</feature>
<protein>
    <submittedName>
        <fullName evidence="2">Uncharacterized protein</fullName>
    </submittedName>
</protein>
<name>A0AAD5JL30_ACENE</name>
<sequence>MRTDYMVKRESLNEACKVAKPISWKVISTLEHQLDNVLSTQERYWKQMAHIDWLRNGDRNSPFFHLKASARKACNNIAGLRNDVSNWIESKQGMEAVITHYFEQIFASSNPTQEDIREITYGVQAKLDSQNVSFLDKIFVAETKQPARQRKQGITKPEEKQNERPTTPQQQP</sequence>
<evidence type="ECO:0000313" key="2">
    <source>
        <dbReference type="EMBL" id="KAI9194009.1"/>
    </source>
</evidence>
<organism evidence="2 3">
    <name type="scientific">Acer negundo</name>
    <name type="common">Box elder</name>
    <dbReference type="NCBI Taxonomy" id="4023"/>
    <lineage>
        <taxon>Eukaryota</taxon>
        <taxon>Viridiplantae</taxon>
        <taxon>Streptophyta</taxon>
        <taxon>Embryophyta</taxon>
        <taxon>Tracheophyta</taxon>
        <taxon>Spermatophyta</taxon>
        <taxon>Magnoliopsida</taxon>
        <taxon>eudicotyledons</taxon>
        <taxon>Gunneridae</taxon>
        <taxon>Pentapetalae</taxon>
        <taxon>rosids</taxon>
        <taxon>malvids</taxon>
        <taxon>Sapindales</taxon>
        <taxon>Sapindaceae</taxon>
        <taxon>Hippocastanoideae</taxon>
        <taxon>Acereae</taxon>
        <taxon>Acer</taxon>
    </lineage>
</organism>
<dbReference type="AlphaFoldDB" id="A0AAD5JL30"/>
<proteinExistence type="predicted"/>
<reference evidence="2" key="1">
    <citation type="journal article" date="2022" name="Plant J.">
        <title>Strategies of tolerance reflected in two North American maple genomes.</title>
        <authorList>
            <person name="McEvoy S.L."/>
            <person name="Sezen U.U."/>
            <person name="Trouern-Trend A."/>
            <person name="McMahon S.M."/>
            <person name="Schaberg P.G."/>
            <person name="Yang J."/>
            <person name="Wegrzyn J.L."/>
            <person name="Swenson N.G."/>
        </authorList>
    </citation>
    <scope>NUCLEOTIDE SEQUENCE</scope>
    <source>
        <strain evidence="2">91603</strain>
    </source>
</reference>
<gene>
    <name evidence="2" type="ORF">LWI28_002285</name>
</gene>
<reference evidence="2" key="2">
    <citation type="submission" date="2023-02" db="EMBL/GenBank/DDBJ databases">
        <authorList>
            <person name="Swenson N.G."/>
            <person name="Wegrzyn J.L."/>
            <person name="Mcevoy S.L."/>
        </authorList>
    </citation>
    <scope>NUCLEOTIDE SEQUENCE</scope>
    <source>
        <strain evidence="2">91603</strain>
        <tissue evidence="2">Leaf</tissue>
    </source>
</reference>
<keyword evidence="3" id="KW-1185">Reference proteome</keyword>
<evidence type="ECO:0000256" key="1">
    <source>
        <dbReference type="SAM" id="MobiDB-lite"/>
    </source>
</evidence>
<dbReference type="EMBL" id="JAJSOW010000003">
    <property type="protein sequence ID" value="KAI9194009.1"/>
    <property type="molecule type" value="Genomic_DNA"/>
</dbReference>
<evidence type="ECO:0000313" key="3">
    <source>
        <dbReference type="Proteomes" id="UP001064489"/>
    </source>
</evidence>
<accession>A0AAD5JL30</accession>